<comment type="caution">
    <text evidence="2">The sequence shown here is derived from an EMBL/GenBank/DDBJ whole genome shotgun (WGS) entry which is preliminary data.</text>
</comment>
<feature type="compositionally biased region" description="Low complexity" evidence="1">
    <location>
        <begin position="129"/>
        <end position="148"/>
    </location>
</feature>
<protein>
    <submittedName>
        <fullName evidence="2">Uncharacterized protein</fullName>
    </submittedName>
</protein>
<dbReference type="AlphaFoldDB" id="A0AAV7VHB9"/>
<evidence type="ECO:0000256" key="1">
    <source>
        <dbReference type="SAM" id="MobiDB-lite"/>
    </source>
</evidence>
<accession>A0AAV7VHB9</accession>
<feature type="region of interest" description="Disordered" evidence="1">
    <location>
        <begin position="117"/>
        <end position="230"/>
    </location>
</feature>
<sequence>MAHVSGERAPVFTAEELEKLVDGVLPQYTLLYGPPDKQMSTQYHDAWAMNVWIAVCVSHMRSIHCRKRLEDQRRWAKKTAEAQLGLASQRGRGACRTITPLMFRILVVAYPELDGRLKASQQPQGARVSRTQASTSATKSASAVVPATPRGSKGEPVRPASVPPTPAKDRTILPPAMVKKRTACSKGKEHDPPRKASSKTPAARAKVPAASAKVRKGQKSQAKALQASEAPGEGLVATIRTDSPATSTAASTASIPAASTVTCTATATTTVSSSIPSGQPSKAAGDGWCLPPPLAAPSPAPALPPVCSLVTAGWSLALPPWSIMLPGHCKSRVSDTQLRECELSLPKCCITGHKAPSRTSGDMHPLTISLAG</sequence>
<name>A0AAV7VHB9_PLEWA</name>
<dbReference type="Proteomes" id="UP001066276">
    <property type="component" value="Chromosome 2_1"/>
</dbReference>
<organism evidence="2 3">
    <name type="scientific">Pleurodeles waltl</name>
    <name type="common">Iberian ribbed newt</name>
    <dbReference type="NCBI Taxonomy" id="8319"/>
    <lineage>
        <taxon>Eukaryota</taxon>
        <taxon>Metazoa</taxon>
        <taxon>Chordata</taxon>
        <taxon>Craniata</taxon>
        <taxon>Vertebrata</taxon>
        <taxon>Euteleostomi</taxon>
        <taxon>Amphibia</taxon>
        <taxon>Batrachia</taxon>
        <taxon>Caudata</taxon>
        <taxon>Salamandroidea</taxon>
        <taxon>Salamandridae</taxon>
        <taxon>Pleurodelinae</taxon>
        <taxon>Pleurodeles</taxon>
    </lineage>
</organism>
<reference evidence="2" key="1">
    <citation type="journal article" date="2022" name="bioRxiv">
        <title>Sequencing and chromosome-scale assembly of the giantPleurodeles waltlgenome.</title>
        <authorList>
            <person name="Brown T."/>
            <person name="Elewa A."/>
            <person name="Iarovenko S."/>
            <person name="Subramanian E."/>
            <person name="Araus A.J."/>
            <person name="Petzold A."/>
            <person name="Susuki M."/>
            <person name="Suzuki K.-i.T."/>
            <person name="Hayashi T."/>
            <person name="Toyoda A."/>
            <person name="Oliveira C."/>
            <person name="Osipova E."/>
            <person name="Leigh N.D."/>
            <person name="Simon A."/>
            <person name="Yun M.H."/>
        </authorList>
    </citation>
    <scope>NUCLEOTIDE SEQUENCE</scope>
    <source>
        <strain evidence="2">20211129_DDA</strain>
        <tissue evidence="2">Liver</tissue>
    </source>
</reference>
<evidence type="ECO:0000313" key="3">
    <source>
        <dbReference type="Proteomes" id="UP001066276"/>
    </source>
</evidence>
<proteinExistence type="predicted"/>
<dbReference type="EMBL" id="JANPWB010000003">
    <property type="protein sequence ID" value="KAJ1200692.1"/>
    <property type="molecule type" value="Genomic_DNA"/>
</dbReference>
<keyword evidence="3" id="KW-1185">Reference proteome</keyword>
<gene>
    <name evidence="2" type="ORF">NDU88_004513</name>
</gene>
<feature type="compositionally biased region" description="Low complexity" evidence="1">
    <location>
        <begin position="201"/>
        <end position="212"/>
    </location>
</feature>
<evidence type="ECO:0000313" key="2">
    <source>
        <dbReference type="EMBL" id="KAJ1200692.1"/>
    </source>
</evidence>